<evidence type="ECO:0000256" key="4">
    <source>
        <dbReference type="ARBA" id="ARBA00022700"/>
    </source>
</evidence>
<feature type="compositionally biased region" description="Basic and acidic residues" evidence="6">
    <location>
        <begin position="558"/>
        <end position="569"/>
    </location>
</feature>
<dbReference type="CDD" id="cd08707">
    <property type="entry name" value="RGS_Axin"/>
    <property type="match status" value="1"/>
</dbReference>
<evidence type="ECO:0000256" key="3">
    <source>
        <dbReference type="ARBA" id="ARBA00022490"/>
    </source>
</evidence>
<dbReference type="AlphaFoldDB" id="A0A8C0S5A4"/>
<dbReference type="Gene3D" id="1.10.196.10">
    <property type="match status" value="2"/>
</dbReference>
<dbReference type="PANTHER" id="PTHR46102:SF3">
    <property type="entry name" value="AXIN-1"/>
    <property type="match status" value="1"/>
</dbReference>
<dbReference type="Ensembl" id="ENSCAFT00040018560.1">
    <property type="protein sequence ID" value="ENSCAFP00040016099.1"/>
    <property type="gene ID" value="ENSCAFG00040009941.1"/>
</dbReference>
<dbReference type="PRINTS" id="PR01301">
    <property type="entry name" value="RGSPROTEIN"/>
</dbReference>
<gene>
    <name evidence="8" type="primary">AXIN1</name>
</gene>
<sequence length="992" mass="108480">MNIQEQGFPLDLGASFTEDAPRPPVPGEEGELVSTDPRPVSHSFCSGKGAGVKGETSAATPRRSDLDLGYEPEGSASPTPPYLKWAESLHSLLDDQDGINLFRTFLKQEDCADLLDFWFACSGFRKLEPCDSNEEKRLKLAKAIYRKYILDNNGIVSRQTKPATKSFIKDCIVKQLIDPAMFDQAQTEIQSTMEENTYPSFLKSDIYLEYTRTGSESPKLCSDQSSGSGTGKGIPGYLPTLNEDEEWKCDQEQDEDSGRDPAPPGRLTQKLLLETAAPRASSSRRYSEGREFRCGSWREPVHPYYVSSGYALAPATSANDSEQQSLSSDADSLSLTDSSVWLLGTQTHITSLMDGIPPYRIRKQHRREMQESVQVNGRVPLPHIPRTYRMPKEIRVEPQKFAAELIHRLEAIQRTREAEEKLEERLKRVRMEEEGEDGDVPSGPLGAIHKLPLAPAWHHFPPRYADVGCVGLRDAHEENPESILDEHVQRVMRTPGCQSPGPGHRSPDNAHVPKIVGVLGGVPSGHGKHAPKSGAKLDTAGPHLHRHSHHHSHHSAARPKEQADAEAARRVQGSFAWGPELHGHTAKPRSHSESVGAAPNASDSLAYSGKAGTASRRNAKKAESGKNASTEVPGPSEDTDKNQKIMQWIIEGEKEISRHRKAGHGSSGAKKQQVHESSRPLSVERPGAVHPWVSAQLRNSVQPSHLFIQDPTMPPNPAPNPLTQLEEARRRLEEEEKRASKLPSKQRYVQEVIQRGRSCIRPTCTPVLSVVPAVSDLELSETEYVRRPGGSQYRLPRLRAARSCSGATVPGTVPGAPHWKTRAGLKLPVCMEGDVGRPRVPCGQQAREEVVLCLRSGPCHPHAVTGRGSPGSAPAWWPGCAQGLCAHRARSVLVWKAGVRGRVRSPGSCRAGWALGSIRAQDRAKEGPLLIPGDALSCPARCLRGFTPQGWSLRPSCKNGPPGAPAPQREGTGCGQGRHASLARAVEGRRPN</sequence>
<dbReference type="FunFam" id="1.10.167.10:FF:000003">
    <property type="entry name" value="Axin 1"/>
    <property type="match status" value="1"/>
</dbReference>
<organism evidence="8 9">
    <name type="scientific">Canis lupus familiaris</name>
    <name type="common">Dog</name>
    <name type="synonym">Canis familiaris</name>
    <dbReference type="NCBI Taxonomy" id="9615"/>
    <lineage>
        <taxon>Eukaryota</taxon>
        <taxon>Metazoa</taxon>
        <taxon>Chordata</taxon>
        <taxon>Craniata</taxon>
        <taxon>Vertebrata</taxon>
        <taxon>Euteleostomi</taxon>
        <taxon>Mammalia</taxon>
        <taxon>Eutheria</taxon>
        <taxon>Laurasiatheria</taxon>
        <taxon>Carnivora</taxon>
        <taxon>Caniformia</taxon>
        <taxon>Canidae</taxon>
        <taxon>Canis</taxon>
    </lineage>
</organism>
<dbReference type="InterPro" id="IPR024066">
    <property type="entry name" value="RGS_subdom1/3"/>
</dbReference>
<evidence type="ECO:0000256" key="2">
    <source>
        <dbReference type="ARBA" id="ARBA00022473"/>
    </source>
</evidence>
<dbReference type="GO" id="GO:0019899">
    <property type="term" value="F:enzyme binding"/>
    <property type="evidence" value="ECO:0007669"/>
    <property type="project" value="UniProtKB-ARBA"/>
</dbReference>
<feature type="region of interest" description="Disordered" evidence="6">
    <location>
        <begin position="519"/>
        <end position="642"/>
    </location>
</feature>
<feature type="region of interest" description="Disordered" evidence="6">
    <location>
        <begin position="1"/>
        <end position="78"/>
    </location>
</feature>
<keyword evidence="3" id="KW-0963">Cytoplasm</keyword>
<reference evidence="8" key="1">
    <citation type="submission" date="2018-10" db="EMBL/GenBank/DDBJ databases">
        <title>De novo assembly of a Great Dane genome.</title>
        <authorList>
            <person name="Kidd J.M."/>
            <person name="Pendleton A.L."/>
            <person name="Shen F."/>
            <person name="Emery S."/>
        </authorList>
    </citation>
    <scope>NUCLEOTIDE SEQUENCE [LARGE SCALE GENOMIC DNA]</scope>
    <source>
        <strain evidence="8">Great Dane</strain>
    </source>
</reference>
<evidence type="ECO:0000313" key="9">
    <source>
        <dbReference type="Proteomes" id="UP000694542"/>
    </source>
</evidence>
<dbReference type="CDD" id="cd11582">
    <property type="entry name" value="Axin_TNKS_binding"/>
    <property type="match status" value="1"/>
</dbReference>
<evidence type="ECO:0000256" key="6">
    <source>
        <dbReference type="SAM" id="MobiDB-lite"/>
    </source>
</evidence>
<feature type="compositionally biased region" description="Polar residues" evidence="6">
    <location>
        <begin position="215"/>
        <end position="227"/>
    </location>
</feature>
<feature type="compositionally biased region" description="Basic residues" evidence="6">
    <location>
        <begin position="543"/>
        <end position="557"/>
    </location>
</feature>
<protein>
    <submittedName>
        <fullName evidence="8">Axin 1</fullName>
    </submittedName>
</protein>
<dbReference type="Pfam" id="PF08833">
    <property type="entry name" value="Axin_b-cat_bind"/>
    <property type="match status" value="1"/>
</dbReference>
<keyword evidence="5" id="KW-0175">Coiled coil</keyword>
<dbReference type="OrthoDB" id="10007451at2759"/>
<dbReference type="InterPro" id="IPR014936">
    <property type="entry name" value="Axin_b-cat-bd"/>
</dbReference>
<dbReference type="PROSITE" id="PS50132">
    <property type="entry name" value="RGS"/>
    <property type="match status" value="1"/>
</dbReference>
<evidence type="ECO:0000256" key="1">
    <source>
        <dbReference type="ARBA" id="ARBA00004496"/>
    </source>
</evidence>
<accession>A0A8C0S5A4</accession>
<dbReference type="InterPro" id="IPR016137">
    <property type="entry name" value="RGS"/>
</dbReference>
<evidence type="ECO:0000256" key="5">
    <source>
        <dbReference type="SAM" id="Coils"/>
    </source>
</evidence>
<dbReference type="GO" id="GO:0005737">
    <property type="term" value="C:cytoplasm"/>
    <property type="evidence" value="ECO:0007669"/>
    <property type="project" value="UniProtKB-SubCell"/>
</dbReference>
<evidence type="ECO:0000259" key="7">
    <source>
        <dbReference type="PROSITE" id="PS50132"/>
    </source>
</evidence>
<reference evidence="8" key="2">
    <citation type="submission" date="2025-08" db="UniProtKB">
        <authorList>
            <consortium name="Ensembl"/>
        </authorList>
    </citation>
    <scope>IDENTIFICATION</scope>
</reference>
<dbReference type="SMART" id="SM00315">
    <property type="entry name" value="RGS"/>
    <property type="match status" value="1"/>
</dbReference>
<feature type="coiled-coil region" evidence="5">
    <location>
        <begin position="402"/>
        <end position="432"/>
    </location>
</feature>
<dbReference type="Pfam" id="PF16646">
    <property type="entry name" value="AXIN1_TNKS_BD"/>
    <property type="match status" value="1"/>
</dbReference>
<proteinExistence type="predicted"/>
<dbReference type="SUPFAM" id="SSF48097">
    <property type="entry name" value="Regulator of G-protein signaling, RGS"/>
    <property type="match status" value="1"/>
</dbReference>
<dbReference type="Pfam" id="PF00615">
    <property type="entry name" value="RGS"/>
    <property type="match status" value="1"/>
</dbReference>
<dbReference type="InterPro" id="IPR044926">
    <property type="entry name" value="RGS_subdomain_2"/>
</dbReference>
<dbReference type="PANTHER" id="PTHR46102">
    <property type="entry name" value="AXIN"/>
    <property type="match status" value="1"/>
</dbReference>
<dbReference type="Gene3D" id="1.10.167.10">
    <property type="entry name" value="Regulator of G-protein Signalling 4, domain 2"/>
    <property type="match status" value="1"/>
</dbReference>
<dbReference type="FunFam" id="1.10.196.10:FF:000002">
    <property type="entry name" value="Axin 1"/>
    <property type="match status" value="1"/>
</dbReference>
<feature type="compositionally biased region" description="Basic and acidic residues" evidence="6">
    <location>
        <begin position="248"/>
        <end position="259"/>
    </location>
</feature>
<feature type="region of interest" description="Disordered" evidence="6">
    <location>
        <begin position="659"/>
        <end position="684"/>
    </location>
</feature>
<dbReference type="InterPro" id="IPR032101">
    <property type="entry name" value="Axin_TNKS-bd"/>
</dbReference>
<comment type="subcellular location">
    <subcellularLocation>
        <location evidence="1">Cytoplasm</location>
    </subcellularLocation>
</comment>
<keyword evidence="4" id="KW-0734">Signal transduction inhibitor</keyword>
<feature type="region of interest" description="Disordered" evidence="6">
    <location>
        <begin position="953"/>
        <end position="992"/>
    </location>
</feature>
<dbReference type="InterPro" id="IPR043581">
    <property type="entry name" value="Axin-like"/>
</dbReference>
<dbReference type="GO" id="GO:0090090">
    <property type="term" value="P:negative regulation of canonical Wnt signaling pathway"/>
    <property type="evidence" value="ECO:0007669"/>
    <property type="project" value="InterPro"/>
</dbReference>
<dbReference type="InterPro" id="IPR036305">
    <property type="entry name" value="RGS_sf"/>
</dbReference>
<evidence type="ECO:0000313" key="8">
    <source>
        <dbReference type="Ensembl" id="ENSCAFP00040016099.1"/>
    </source>
</evidence>
<dbReference type="Proteomes" id="UP000694542">
    <property type="component" value="Chromosome 6"/>
</dbReference>
<feature type="region of interest" description="Disordered" evidence="6">
    <location>
        <begin position="215"/>
        <end position="268"/>
    </location>
</feature>
<feature type="domain" description="RGS" evidence="7">
    <location>
        <begin position="88"/>
        <end position="211"/>
    </location>
</feature>
<name>A0A8C0S5A4_CANLF</name>
<keyword evidence="2" id="KW-0217">Developmental protein</keyword>